<feature type="compositionally biased region" description="Basic and acidic residues" evidence="1">
    <location>
        <begin position="222"/>
        <end position="232"/>
    </location>
</feature>
<proteinExistence type="predicted"/>
<sequence length="232" mass="24797">MPGKDNALSDEEAIKASYFASTAPILSASGFDFAGLLQESSSITPEFTPEAEEDFNLLEGHPIAGPPTRFGSGPGSQKRSAGPSSDSHWRRKRPSMRPEAVGAHMKAAEPIKTSIDLSSLPSMQVAHAAKRQTREERAMANATDTAEELITDGFRYVPGEDNGVRLLVAGNEKKMFGAIVGQPKGDLWREVVEAVTRLMLKEGAQANANPRKSPSIYTAAGRGERPAGGHLL</sequence>
<keyword evidence="3" id="KW-1185">Reference proteome</keyword>
<feature type="region of interest" description="Disordered" evidence="1">
    <location>
        <begin position="205"/>
        <end position="232"/>
    </location>
</feature>
<comment type="caution">
    <text evidence="2">The sequence shown here is derived from an EMBL/GenBank/DDBJ whole genome shotgun (WGS) entry which is preliminary data.</text>
</comment>
<feature type="region of interest" description="Disordered" evidence="1">
    <location>
        <begin position="44"/>
        <end position="105"/>
    </location>
</feature>
<feature type="compositionally biased region" description="Polar residues" evidence="1">
    <location>
        <begin position="75"/>
        <end position="86"/>
    </location>
</feature>
<feature type="compositionally biased region" description="Polar residues" evidence="1">
    <location>
        <begin position="206"/>
        <end position="216"/>
    </location>
</feature>
<dbReference type="AlphaFoldDB" id="A0A9W8K378"/>
<organism evidence="2 3">
    <name type="scientific">Agrocybe chaxingu</name>
    <dbReference type="NCBI Taxonomy" id="84603"/>
    <lineage>
        <taxon>Eukaryota</taxon>
        <taxon>Fungi</taxon>
        <taxon>Dikarya</taxon>
        <taxon>Basidiomycota</taxon>
        <taxon>Agaricomycotina</taxon>
        <taxon>Agaricomycetes</taxon>
        <taxon>Agaricomycetidae</taxon>
        <taxon>Agaricales</taxon>
        <taxon>Agaricineae</taxon>
        <taxon>Strophariaceae</taxon>
        <taxon>Agrocybe</taxon>
    </lineage>
</organism>
<evidence type="ECO:0000313" key="2">
    <source>
        <dbReference type="EMBL" id="KAJ3510774.1"/>
    </source>
</evidence>
<evidence type="ECO:0000313" key="3">
    <source>
        <dbReference type="Proteomes" id="UP001148786"/>
    </source>
</evidence>
<dbReference type="Proteomes" id="UP001148786">
    <property type="component" value="Unassembled WGS sequence"/>
</dbReference>
<name>A0A9W8K378_9AGAR</name>
<dbReference type="EMBL" id="JANKHO010000373">
    <property type="protein sequence ID" value="KAJ3510774.1"/>
    <property type="molecule type" value="Genomic_DNA"/>
</dbReference>
<reference evidence="2" key="1">
    <citation type="submission" date="2022-07" db="EMBL/GenBank/DDBJ databases">
        <title>Genome Sequence of Agrocybe chaxingu.</title>
        <authorList>
            <person name="Buettner E."/>
        </authorList>
    </citation>
    <scope>NUCLEOTIDE SEQUENCE</scope>
    <source>
        <strain evidence="2">MP-N11</strain>
    </source>
</reference>
<protein>
    <submittedName>
        <fullName evidence="2">Uncharacterized protein</fullName>
    </submittedName>
</protein>
<accession>A0A9W8K378</accession>
<evidence type="ECO:0000256" key="1">
    <source>
        <dbReference type="SAM" id="MobiDB-lite"/>
    </source>
</evidence>
<gene>
    <name evidence="2" type="ORF">NLJ89_g4485</name>
</gene>